<dbReference type="Proteomes" id="UP000253383">
    <property type="component" value="Unassembled WGS sequence"/>
</dbReference>
<feature type="domain" description="Glycosyltransferase subfamily 4-like N-terminal" evidence="2">
    <location>
        <begin position="13"/>
        <end position="167"/>
    </location>
</feature>
<dbReference type="RefSeq" id="WP_114408047.1">
    <property type="nucleotide sequence ID" value="NZ_QOWE01000018.1"/>
</dbReference>
<proteinExistence type="predicted"/>
<keyword evidence="4" id="KW-1185">Reference proteome</keyword>
<dbReference type="SUPFAM" id="SSF53756">
    <property type="entry name" value="UDP-Glycosyltransferase/glycogen phosphorylase"/>
    <property type="match status" value="1"/>
</dbReference>
<dbReference type="Gene3D" id="3.40.50.2000">
    <property type="entry name" value="Glycogen Phosphorylase B"/>
    <property type="match status" value="2"/>
</dbReference>
<dbReference type="GO" id="GO:0016757">
    <property type="term" value="F:glycosyltransferase activity"/>
    <property type="evidence" value="ECO:0007669"/>
    <property type="project" value="InterPro"/>
</dbReference>
<gene>
    <name evidence="3" type="ORF">DUE52_21160</name>
</gene>
<evidence type="ECO:0000313" key="4">
    <source>
        <dbReference type="Proteomes" id="UP000253383"/>
    </source>
</evidence>
<dbReference type="CDD" id="cd03801">
    <property type="entry name" value="GT4_PimA-like"/>
    <property type="match status" value="1"/>
</dbReference>
<dbReference type="EMBL" id="QOWE01000018">
    <property type="protein sequence ID" value="RCR67615.1"/>
    <property type="molecule type" value="Genomic_DNA"/>
</dbReference>
<accession>A0A368JK06</accession>
<protein>
    <submittedName>
        <fullName evidence="3">Glycosyltransferase</fullName>
    </submittedName>
</protein>
<keyword evidence="3" id="KW-0808">Transferase</keyword>
<name>A0A368JK06_9BACT</name>
<dbReference type="PANTHER" id="PTHR45947">
    <property type="entry name" value="SULFOQUINOVOSYL TRANSFERASE SQD2"/>
    <property type="match status" value="1"/>
</dbReference>
<dbReference type="OrthoDB" id="9806653at2"/>
<dbReference type="PANTHER" id="PTHR45947:SF3">
    <property type="entry name" value="SULFOQUINOVOSYL TRANSFERASE SQD2"/>
    <property type="match status" value="1"/>
</dbReference>
<organism evidence="3 4">
    <name type="scientific">Larkinella punicea</name>
    <dbReference type="NCBI Taxonomy" id="2315727"/>
    <lineage>
        <taxon>Bacteria</taxon>
        <taxon>Pseudomonadati</taxon>
        <taxon>Bacteroidota</taxon>
        <taxon>Cytophagia</taxon>
        <taxon>Cytophagales</taxon>
        <taxon>Spirosomataceae</taxon>
        <taxon>Larkinella</taxon>
    </lineage>
</organism>
<evidence type="ECO:0000259" key="2">
    <source>
        <dbReference type="Pfam" id="PF13439"/>
    </source>
</evidence>
<evidence type="ECO:0000259" key="1">
    <source>
        <dbReference type="Pfam" id="PF00534"/>
    </source>
</evidence>
<comment type="caution">
    <text evidence="3">The sequence shown here is derived from an EMBL/GenBank/DDBJ whole genome shotgun (WGS) entry which is preliminary data.</text>
</comment>
<dbReference type="InterPro" id="IPR028098">
    <property type="entry name" value="Glyco_trans_4-like_N"/>
</dbReference>
<dbReference type="InterPro" id="IPR050194">
    <property type="entry name" value="Glycosyltransferase_grp1"/>
</dbReference>
<dbReference type="Pfam" id="PF13439">
    <property type="entry name" value="Glyco_transf_4"/>
    <property type="match status" value="1"/>
</dbReference>
<reference evidence="3 4" key="1">
    <citation type="submission" date="2018-07" db="EMBL/GenBank/DDBJ databases">
        <title>Genome analysis of Larkinella rosea.</title>
        <authorList>
            <person name="Zhou Z."/>
            <person name="Wang G."/>
        </authorList>
    </citation>
    <scope>NUCLEOTIDE SEQUENCE [LARGE SCALE GENOMIC DNA]</scope>
    <source>
        <strain evidence="4">zzj9</strain>
    </source>
</reference>
<dbReference type="AlphaFoldDB" id="A0A368JK06"/>
<feature type="domain" description="Glycosyl transferase family 1" evidence="1">
    <location>
        <begin position="176"/>
        <end position="334"/>
    </location>
</feature>
<evidence type="ECO:0000313" key="3">
    <source>
        <dbReference type="EMBL" id="RCR67615.1"/>
    </source>
</evidence>
<dbReference type="InterPro" id="IPR001296">
    <property type="entry name" value="Glyco_trans_1"/>
</dbReference>
<sequence length="373" mass="42889">MKVAYLMGSLDRGGTENLLLDTLKHASQEKLDCLMIHRKSGSLLHEFHQTDIPIHYLPIRFPFFCCYFFKLRMILKKEKVQIVHAQLPFDAFLAYFSCIGTGVRLVLTFHGYNFGYNKFASQIVRFIIRRTDLNLYVSQHLLGHYISSYSLGILLHKQKTVYNGVDFNKFGVNNNKNIRLELGLNQKTLLFGSVGNFVPGRDQLTICRFLSELTRLKIDYYFVFVGAISESTPDLYNNCISFCAEHKILKQVSFLGSRNDVPAILHNLDAFVYSSDHDTFGIAVVEAIAAGIPVFVNDWEVMKEITQNGKLAMIYRTRDIDDLITKFCHFLQRQSFFQQQASGNAARVRQIYSIQKHIYTLKGHYQSIISTND</sequence>
<dbReference type="Pfam" id="PF00534">
    <property type="entry name" value="Glycos_transf_1"/>
    <property type="match status" value="1"/>
</dbReference>